<dbReference type="EMBL" id="DF973638">
    <property type="protein sequence ID" value="GAU36720.1"/>
    <property type="molecule type" value="Genomic_DNA"/>
</dbReference>
<gene>
    <name evidence="1" type="ORF">TSUD_217770</name>
</gene>
<evidence type="ECO:0000313" key="2">
    <source>
        <dbReference type="Proteomes" id="UP000242715"/>
    </source>
</evidence>
<dbReference type="PANTHER" id="PTHR45878:SF1">
    <property type="entry name" value="ZINC FINGER PROTEIN WIP2"/>
    <property type="match status" value="1"/>
</dbReference>
<dbReference type="Proteomes" id="UP000242715">
    <property type="component" value="Unassembled WGS sequence"/>
</dbReference>
<keyword evidence="2" id="KW-1185">Reference proteome</keyword>
<reference evidence="2" key="1">
    <citation type="journal article" date="2017" name="Front. Plant Sci.">
        <title>Climate Clever Clovers: New Paradigm to Reduce the Environmental Footprint of Ruminants by Breeding Low Methanogenic Forages Utilizing Haplotype Variation.</title>
        <authorList>
            <person name="Kaur P."/>
            <person name="Appels R."/>
            <person name="Bayer P.E."/>
            <person name="Keeble-Gagnere G."/>
            <person name="Wang J."/>
            <person name="Hirakawa H."/>
            <person name="Shirasawa K."/>
            <person name="Vercoe P."/>
            <person name="Stefanova K."/>
            <person name="Durmic Z."/>
            <person name="Nichols P."/>
            <person name="Revell C."/>
            <person name="Isobe S.N."/>
            <person name="Edwards D."/>
            <person name="Erskine W."/>
        </authorList>
    </citation>
    <scope>NUCLEOTIDE SEQUENCE [LARGE SCALE GENOMIC DNA]</scope>
    <source>
        <strain evidence="2">cv. Daliak</strain>
    </source>
</reference>
<organism evidence="1 2">
    <name type="scientific">Trifolium subterraneum</name>
    <name type="common">Subterranean clover</name>
    <dbReference type="NCBI Taxonomy" id="3900"/>
    <lineage>
        <taxon>Eukaryota</taxon>
        <taxon>Viridiplantae</taxon>
        <taxon>Streptophyta</taxon>
        <taxon>Embryophyta</taxon>
        <taxon>Tracheophyta</taxon>
        <taxon>Spermatophyta</taxon>
        <taxon>Magnoliopsida</taxon>
        <taxon>eudicotyledons</taxon>
        <taxon>Gunneridae</taxon>
        <taxon>Pentapetalae</taxon>
        <taxon>rosids</taxon>
        <taxon>fabids</taxon>
        <taxon>Fabales</taxon>
        <taxon>Fabaceae</taxon>
        <taxon>Papilionoideae</taxon>
        <taxon>50 kb inversion clade</taxon>
        <taxon>NPAAA clade</taxon>
        <taxon>Hologalegina</taxon>
        <taxon>IRL clade</taxon>
        <taxon>Trifolieae</taxon>
        <taxon>Trifolium</taxon>
    </lineage>
</organism>
<sequence length="126" mass="14359">MNQKDLQPLPLLSSFLGSTSQEPLQQNENQNSCYNQAEDVTVALHIGLPHNSIESPIDNGFVNVPNHVPNNYWIPTQEQILIGFSHFSCPVCHKTFNRYNNLQVTAFWWLPSQLTTLGPVHKRYSL</sequence>
<dbReference type="GO" id="GO:0003700">
    <property type="term" value="F:DNA-binding transcription factor activity"/>
    <property type="evidence" value="ECO:0007669"/>
    <property type="project" value="InterPro"/>
</dbReference>
<evidence type="ECO:0000313" key="1">
    <source>
        <dbReference type="EMBL" id="GAU36720.1"/>
    </source>
</evidence>
<dbReference type="GO" id="GO:0005634">
    <property type="term" value="C:nucleus"/>
    <property type="evidence" value="ECO:0007669"/>
    <property type="project" value="TreeGrafter"/>
</dbReference>
<protein>
    <submittedName>
        <fullName evidence="1">Uncharacterized protein</fullName>
    </submittedName>
</protein>
<dbReference type="InterPro" id="IPR043584">
    <property type="entry name" value="WIP1/2/3/4/5/6"/>
</dbReference>
<dbReference type="PANTHER" id="PTHR45878">
    <property type="entry name" value="ZINC FINGER PROTEIN WIP2"/>
    <property type="match status" value="1"/>
</dbReference>
<dbReference type="AlphaFoldDB" id="A0A2Z6NJT0"/>
<dbReference type="OrthoDB" id="1747005at2759"/>
<proteinExistence type="predicted"/>
<accession>A0A2Z6NJT0</accession>
<name>A0A2Z6NJT0_TRISU</name>